<protein>
    <submittedName>
        <fullName evidence="6">Uncharacterized protein</fullName>
    </submittedName>
</protein>
<dbReference type="SUPFAM" id="SSF46785">
    <property type="entry name" value="Winged helix' DNA-binding domain"/>
    <property type="match status" value="1"/>
</dbReference>
<dbReference type="InterPro" id="IPR001537">
    <property type="entry name" value="SpoU_MeTrfase"/>
</dbReference>
<dbReference type="GO" id="GO:0006396">
    <property type="term" value="P:RNA processing"/>
    <property type="evidence" value="ECO:0007669"/>
    <property type="project" value="InterPro"/>
</dbReference>
<dbReference type="PANTHER" id="PTHR43191:SF2">
    <property type="entry name" value="RRNA METHYLTRANSFERASE 3, MITOCHONDRIAL"/>
    <property type="match status" value="1"/>
</dbReference>
<dbReference type="GO" id="GO:0008173">
    <property type="term" value="F:RNA methyltransferase activity"/>
    <property type="evidence" value="ECO:0007669"/>
    <property type="project" value="InterPro"/>
</dbReference>
<organism evidence="6 7">
    <name type="scientific">Ornatilinea apprima</name>
    <dbReference type="NCBI Taxonomy" id="1134406"/>
    <lineage>
        <taxon>Bacteria</taxon>
        <taxon>Bacillati</taxon>
        <taxon>Chloroflexota</taxon>
        <taxon>Anaerolineae</taxon>
        <taxon>Anaerolineales</taxon>
        <taxon>Anaerolineaceae</taxon>
        <taxon>Ornatilinea</taxon>
    </lineage>
</organism>
<gene>
    <name evidence="6" type="ORF">ADN00_01430</name>
</gene>
<evidence type="ECO:0000313" key="6">
    <source>
        <dbReference type="EMBL" id="KPL80536.1"/>
    </source>
</evidence>
<dbReference type="InterPro" id="IPR029064">
    <property type="entry name" value="Ribosomal_eL30-like_sf"/>
</dbReference>
<dbReference type="InterPro" id="IPR036390">
    <property type="entry name" value="WH_DNA-bd_sf"/>
</dbReference>
<dbReference type="GO" id="GO:0032259">
    <property type="term" value="P:methylation"/>
    <property type="evidence" value="ECO:0007669"/>
    <property type="project" value="UniProtKB-KW"/>
</dbReference>
<proteinExistence type="inferred from homology"/>
<dbReference type="OrthoDB" id="9794400at2"/>
<feature type="domain" description="MRM3-like substrate binding" evidence="5">
    <location>
        <begin position="13"/>
        <end position="91"/>
    </location>
</feature>
<dbReference type="Pfam" id="PF00588">
    <property type="entry name" value="SpoU_methylase"/>
    <property type="match status" value="1"/>
</dbReference>
<dbReference type="Proteomes" id="UP000050417">
    <property type="component" value="Unassembled WGS sequence"/>
</dbReference>
<evidence type="ECO:0000256" key="1">
    <source>
        <dbReference type="ARBA" id="ARBA00007228"/>
    </source>
</evidence>
<dbReference type="CDD" id="cd18095">
    <property type="entry name" value="SpoU-like_rRNA-MTase"/>
    <property type="match status" value="1"/>
</dbReference>
<dbReference type="AlphaFoldDB" id="A0A0P6XVA1"/>
<keyword evidence="2" id="KW-0489">Methyltransferase</keyword>
<dbReference type="GO" id="GO:0003723">
    <property type="term" value="F:RNA binding"/>
    <property type="evidence" value="ECO:0007669"/>
    <property type="project" value="InterPro"/>
</dbReference>
<accession>A0A0P6XVA1</accession>
<reference evidence="6 7" key="1">
    <citation type="submission" date="2015-07" db="EMBL/GenBank/DDBJ databases">
        <title>Genome sequence of Ornatilinea apprima DSM 23815.</title>
        <authorList>
            <person name="Hemp J."/>
            <person name="Ward L.M."/>
            <person name="Pace L.A."/>
            <person name="Fischer W.W."/>
        </authorList>
    </citation>
    <scope>NUCLEOTIDE SEQUENCE [LARGE SCALE GENOMIC DNA]</scope>
    <source>
        <strain evidence="6 7">P3M-1</strain>
    </source>
</reference>
<dbReference type="InterPro" id="IPR036388">
    <property type="entry name" value="WH-like_DNA-bd_sf"/>
</dbReference>
<dbReference type="EMBL" id="LGCL01000004">
    <property type="protein sequence ID" value="KPL80536.1"/>
    <property type="molecule type" value="Genomic_DNA"/>
</dbReference>
<evidence type="ECO:0000256" key="3">
    <source>
        <dbReference type="ARBA" id="ARBA00022679"/>
    </source>
</evidence>
<dbReference type="Gene3D" id="3.40.1280.10">
    <property type="match status" value="1"/>
</dbReference>
<dbReference type="SUPFAM" id="SSF75217">
    <property type="entry name" value="alpha/beta knot"/>
    <property type="match status" value="1"/>
</dbReference>
<evidence type="ECO:0000313" key="7">
    <source>
        <dbReference type="Proteomes" id="UP000050417"/>
    </source>
</evidence>
<feature type="domain" description="tRNA/rRNA methyltransferase SpoU type" evidence="4">
    <location>
        <begin position="115"/>
        <end position="256"/>
    </location>
</feature>
<keyword evidence="3" id="KW-0808">Transferase</keyword>
<sequence>MNKLEEIHTIKDPRVIEARELASAAGRRAAGKCLLEGEQALAWALHSGWMVERVFCAASQADLPLLSDLQQKGCQVCHASEGILKKISDTNYLIPLIGVARIPAENLRHRPRGDFVLVLDDVRDHGNIGTILRTAQAFGVREVVSTTGELDLFYRKMVDASRGTVFRTLLTPYASVSESIAALKAAGYQIVATSPYAPSLQSAARLQPRPVALVVGNETRGIDPLWVENADMVVQIPMSRQVESLNVGVAAGISIYELKWKLVMAMLINLIRSTLGRELNVTGKHVQLALDARLREVTPLNSTQVILLMVMKCDGSMTSDQVARDTAHFGEELQALIAPLQTEGLVAQSEEGLRLTEKGETTLAQLWGVVERSQEEILEGFSEAERGALMEYLRRIQTNCTHILAEASDSLPKL</sequence>
<dbReference type="STRING" id="1134406.ADN00_01430"/>
<dbReference type="InterPro" id="IPR053888">
    <property type="entry name" value="MRM3-like_sub_bind"/>
</dbReference>
<dbReference type="Gene3D" id="3.30.1330.30">
    <property type="match status" value="1"/>
</dbReference>
<comment type="similarity">
    <text evidence="1">Belongs to the class IV-like SAM-binding methyltransferase superfamily. RNA methyltransferase TrmH family.</text>
</comment>
<dbReference type="RefSeq" id="WP_075061180.1">
    <property type="nucleotide sequence ID" value="NZ_LGCL01000004.1"/>
</dbReference>
<dbReference type="SUPFAM" id="SSF55315">
    <property type="entry name" value="L30e-like"/>
    <property type="match status" value="1"/>
</dbReference>
<name>A0A0P6XVA1_9CHLR</name>
<dbReference type="PANTHER" id="PTHR43191">
    <property type="entry name" value="RRNA METHYLTRANSFERASE 3"/>
    <property type="match status" value="1"/>
</dbReference>
<dbReference type="InterPro" id="IPR051259">
    <property type="entry name" value="rRNA_Methyltransferase"/>
</dbReference>
<dbReference type="InterPro" id="IPR029026">
    <property type="entry name" value="tRNA_m1G_MTases_N"/>
</dbReference>
<dbReference type="Pfam" id="PF22435">
    <property type="entry name" value="MRM3-like_sub_bind"/>
    <property type="match status" value="1"/>
</dbReference>
<evidence type="ECO:0000259" key="5">
    <source>
        <dbReference type="Pfam" id="PF22435"/>
    </source>
</evidence>
<evidence type="ECO:0000256" key="2">
    <source>
        <dbReference type="ARBA" id="ARBA00022603"/>
    </source>
</evidence>
<dbReference type="Gene3D" id="1.10.10.10">
    <property type="entry name" value="Winged helix-like DNA-binding domain superfamily/Winged helix DNA-binding domain"/>
    <property type="match status" value="1"/>
</dbReference>
<dbReference type="InterPro" id="IPR029028">
    <property type="entry name" value="Alpha/beta_knot_MTases"/>
</dbReference>
<keyword evidence="7" id="KW-1185">Reference proteome</keyword>
<comment type="caution">
    <text evidence="6">The sequence shown here is derived from an EMBL/GenBank/DDBJ whole genome shotgun (WGS) entry which is preliminary data.</text>
</comment>
<evidence type="ECO:0000259" key="4">
    <source>
        <dbReference type="Pfam" id="PF00588"/>
    </source>
</evidence>